<comment type="caution">
    <text evidence="1">The sequence shown here is derived from an EMBL/GenBank/DDBJ whole genome shotgun (WGS) entry which is preliminary data.</text>
</comment>
<organism evidence="1 2">
    <name type="scientific">Streptomyces althioticus subsp. attaecolombicae</name>
    <dbReference type="NCBI Taxonomy" id="3075534"/>
    <lineage>
        <taxon>Bacteria</taxon>
        <taxon>Bacillati</taxon>
        <taxon>Actinomycetota</taxon>
        <taxon>Actinomycetes</taxon>
        <taxon>Kitasatosporales</taxon>
        <taxon>Streptomycetaceae</taxon>
        <taxon>Streptomyces</taxon>
        <taxon>Streptomyces althioticus group</taxon>
    </lineage>
</organism>
<dbReference type="EMBL" id="JAVSGH010000005">
    <property type="protein sequence ID" value="MDT3724541.1"/>
    <property type="molecule type" value="Genomic_DNA"/>
</dbReference>
<evidence type="ECO:0000313" key="1">
    <source>
        <dbReference type="EMBL" id="MDT3724541.1"/>
    </source>
</evidence>
<reference evidence="1" key="1">
    <citation type="submission" date="2024-05" db="EMBL/GenBank/DDBJ databases">
        <title>30 novel species of actinomycetes from the DSMZ collection.</title>
        <authorList>
            <person name="Nouioui I."/>
        </authorList>
    </citation>
    <scope>NUCLEOTIDE SEQUENCE</scope>
    <source>
        <strain evidence="1">DSM 41972</strain>
    </source>
</reference>
<dbReference type="Proteomes" id="UP001181313">
    <property type="component" value="Unassembled WGS sequence"/>
</dbReference>
<accession>A0ABU3HXE3</accession>
<protein>
    <submittedName>
        <fullName evidence="1">Uncharacterized protein</fullName>
    </submittedName>
</protein>
<proteinExistence type="predicted"/>
<sequence length="105" mass="11653">MWRARSSRTSSRSAGDSTAALALYRWNSDLAAAFLEPLGHLEIMLRNALDARLVDRQQHRGRTTEWYIDRQVPLSGKARGDIAQAHERVGGAVLRPRGAGRASRS</sequence>
<gene>
    <name evidence="1" type="ORF">ROS62_06415</name>
</gene>
<evidence type="ECO:0000313" key="2">
    <source>
        <dbReference type="Proteomes" id="UP001181313"/>
    </source>
</evidence>
<dbReference type="RefSeq" id="WP_337674330.1">
    <property type="nucleotide sequence ID" value="NZ_JAVSGH010000005.1"/>
</dbReference>
<name>A0ABU3HXE3_9ACTN</name>
<keyword evidence="2" id="KW-1185">Reference proteome</keyword>